<keyword evidence="5" id="KW-1185">Reference proteome</keyword>
<organism evidence="4 5">
    <name type="scientific">Paenibacillus enshidis</name>
    <dbReference type="NCBI Taxonomy" id="1458439"/>
    <lineage>
        <taxon>Bacteria</taxon>
        <taxon>Bacillati</taxon>
        <taxon>Bacillota</taxon>
        <taxon>Bacilli</taxon>
        <taxon>Bacillales</taxon>
        <taxon>Paenibacillaceae</taxon>
        <taxon>Paenibacillus</taxon>
    </lineage>
</organism>
<name>A0ABV5AYY9_9BACL</name>
<evidence type="ECO:0000313" key="5">
    <source>
        <dbReference type="Proteomes" id="UP001580346"/>
    </source>
</evidence>
<dbReference type="InterPro" id="IPR007837">
    <property type="entry name" value="DinB"/>
</dbReference>
<comment type="similarity">
    <text evidence="1">Belongs to the DinB family.</text>
</comment>
<dbReference type="InterPro" id="IPR034660">
    <property type="entry name" value="DinB/YfiT-like"/>
</dbReference>
<feature type="domain" description="DinB-like" evidence="3">
    <location>
        <begin position="25"/>
        <end position="163"/>
    </location>
</feature>
<dbReference type="RefSeq" id="WP_375357708.1">
    <property type="nucleotide sequence ID" value="NZ_JBHHMI010000031.1"/>
</dbReference>
<dbReference type="PANTHER" id="PTHR37302">
    <property type="entry name" value="SLR1116 PROTEIN"/>
    <property type="match status" value="1"/>
</dbReference>
<dbReference type="EMBL" id="JBHHMI010000031">
    <property type="protein sequence ID" value="MFB5269437.1"/>
    <property type="molecule type" value="Genomic_DNA"/>
</dbReference>
<keyword evidence="2" id="KW-0479">Metal-binding</keyword>
<comment type="caution">
    <text evidence="4">The sequence shown here is derived from an EMBL/GenBank/DDBJ whole genome shotgun (WGS) entry which is preliminary data.</text>
</comment>
<accession>A0ABV5AYY9</accession>
<reference evidence="4 5" key="1">
    <citation type="submission" date="2024-09" db="EMBL/GenBank/DDBJ databases">
        <title>Paenibacillus zeirhizospherea sp. nov., isolated from surface of the maize (Zea mays) roots in a horticulture field, Hungary.</title>
        <authorList>
            <person name="Marton D."/>
            <person name="Farkas M."/>
            <person name="Bedics A."/>
            <person name="Toth E."/>
            <person name="Tancsics A."/>
            <person name="Boka K."/>
            <person name="Maroti G."/>
            <person name="Kriszt B."/>
            <person name="Cserhati M."/>
        </authorList>
    </citation>
    <scope>NUCLEOTIDE SEQUENCE [LARGE SCALE GENOMIC DNA]</scope>
    <source>
        <strain evidence="4 5">KCTC 33519</strain>
    </source>
</reference>
<dbReference type="InterPro" id="IPR024775">
    <property type="entry name" value="DinB-like"/>
</dbReference>
<sequence>MVKKSLQMTALPGYEPEIGRWLWCLEDVRRTILEKLNGISPDLLDRQLEGRHSIGSLLYHIALIEADWLYIEVLEASEYEPEIRTLFLQDDRLENGSLVHVEGHTMEQHLHRLQAVRDRLLFHFKGMDITDWRTPRQLEAYDVTPEWVIYHLVEHEAHHRGQIFELLRNLQSDRDKA</sequence>
<proteinExistence type="inferred from homology"/>
<evidence type="ECO:0000256" key="1">
    <source>
        <dbReference type="ARBA" id="ARBA00008635"/>
    </source>
</evidence>
<evidence type="ECO:0000259" key="3">
    <source>
        <dbReference type="Pfam" id="PF12867"/>
    </source>
</evidence>
<protein>
    <submittedName>
        <fullName evidence="4">DinB family protein</fullName>
    </submittedName>
</protein>
<dbReference type="PANTHER" id="PTHR37302:SF3">
    <property type="entry name" value="DAMAGE-INDUCIBLE PROTEIN DINB"/>
    <property type="match status" value="1"/>
</dbReference>
<evidence type="ECO:0000313" key="4">
    <source>
        <dbReference type="EMBL" id="MFB5269437.1"/>
    </source>
</evidence>
<dbReference type="Pfam" id="PF12867">
    <property type="entry name" value="DinB_2"/>
    <property type="match status" value="1"/>
</dbReference>
<evidence type="ECO:0000256" key="2">
    <source>
        <dbReference type="ARBA" id="ARBA00022723"/>
    </source>
</evidence>
<dbReference type="Gene3D" id="1.20.120.450">
    <property type="entry name" value="dinb family like domain"/>
    <property type="match status" value="1"/>
</dbReference>
<dbReference type="Proteomes" id="UP001580346">
    <property type="component" value="Unassembled WGS sequence"/>
</dbReference>
<dbReference type="SUPFAM" id="SSF109854">
    <property type="entry name" value="DinB/YfiT-like putative metalloenzymes"/>
    <property type="match status" value="1"/>
</dbReference>
<gene>
    <name evidence="4" type="ORF">ACE41H_22010</name>
</gene>